<evidence type="ECO:0000256" key="3">
    <source>
        <dbReference type="ARBA" id="ARBA00023082"/>
    </source>
</evidence>
<dbReference type="GO" id="GO:0003677">
    <property type="term" value="F:DNA binding"/>
    <property type="evidence" value="ECO:0007669"/>
    <property type="project" value="UniProtKB-KW"/>
</dbReference>
<dbReference type="InterPro" id="IPR013325">
    <property type="entry name" value="RNA_pol_sigma_r2"/>
</dbReference>
<comment type="similarity">
    <text evidence="1">Belongs to the sigma-70 factor family. ECF subfamily.</text>
</comment>
<dbReference type="Pfam" id="PF08281">
    <property type="entry name" value="Sigma70_r4_2"/>
    <property type="match status" value="1"/>
</dbReference>
<dbReference type="EMBL" id="FOIJ01000013">
    <property type="protein sequence ID" value="SEU28000.1"/>
    <property type="molecule type" value="Genomic_DNA"/>
</dbReference>
<dbReference type="SUPFAM" id="SSF88659">
    <property type="entry name" value="Sigma3 and sigma4 domains of RNA polymerase sigma factors"/>
    <property type="match status" value="1"/>
</dbReference>
<protein>
    <submittedName>
        <fullName evidence="8">RNA polymerase sigma-70 factor, ECF subfamily</fullName>
    </submittedName>
</protein>
<dbReference type="Proteomes" id="UP000199181">
    <property type="component" value="Unassembled WGS sequence"/>
</dbReference>
<accession>A0A1I0KSI8</accession>
<dbReference type="InterPro" id="IPR014284">
    <property type="entry name" value="RNA_pol_sigma-70_dom"/>
</dbReference>
<dbReference type="Gene3D" id="1.10.10.10">
    <property type="entry name" value="Winged helix-like DNA-binding domain superfamily/Winged helix DNA-binding domain"/>
    <property type="match status" value="1"/>
</dbReference>
<keyword evidence="4" id="KW-0238">DNA-binding</keyword>
<sequence length="179" mass="20292">MNQAPSEQRAWAFVSKHREWLLKQAKKICRHPSQAEDLAHDALIRFVRTFAPVDTLPNERTCEAWLINTLTNLFIDHCRRQQAQEAKAQGLALKDGPSISIQSPPKPVYDSITDEQFEEALGSLSEKSRSTFELHADGKSYQDISRALGIKSGTVGKRLHDARKMLREILRKYLPPGSN</sequence>
<dbReference type="AlphaFoldDB" id="A0A1I0KSI8"/>
<evidence type="ECO:0000256" key="2">
    <source>
        <dbReference type="ARBA" id="ARBA00023015"/>
    </source>
</evidence>
<dbReference type="NCBIfam" id="TIGR02937">
    <property type="entry name" value="sigma70-ECF"/>
    <property type="match status" value="1"/>
</dbReference>
<reference evidence="9" key="1">
    <citation type="submission" date="2016-10" db="EMBL/GenBank/DDBJ databases">
        <authorList>
            <person name="Varghese N."/>
            <person name="Submissions S."/>
        </authorList>
    </citation>
    <scope>NUCLEOTIDE SEQUENCE [LARGE SCALE GENOMIC DNA]</scope>
    <source>
        <strain evidence="9">DSM 16858</strain>
    </source>
</reference>
<dbReference type="SUPFAM" id="SSF88946">
    <property type="entry name" value="Sigma2 domain of RNA polymerase sigma factors"/>
    <property type="match status" value="1"/>
</dbReference>
<evidence type="ECO:0000256" key="4">
    <source>
        <dbReference type="ARBA" id="ARBA00023125"/>
    </source>
</evidence>
<dbReference type="PANTHER" id="PTHR43133:SF8">
    <property type="entry name" value="RNA POLYMERASE SIGMA FACTOR HI_1459-RELATED"/>
    <property type="match status" value="1"/>
</dbReference>
<dbReference type="GO" id="GO:0016987">
    <property type="term" value="F:sigma factor activity"/>
    <property type="evidence" value="ECO:0007669"/>
    <property type="project" value="UniProtKB-KW"/>
</dbReference>
<dbReference type="InterPro" id="IPR007627">
    <property type="entry name" value="RNA_pol_sigma70_r2"/>
</dbReference>
<organism evidence="8 9">
    <name type="scientific">Stigmatella erecta</name>
    <dbReference type="NCBI Taxonomy" id="83460"/>
    <lineage>
        <taxon>Bacteria</taxon>
        <taxon>Pseudomonadati</taxon>
        <taxon>Myxococcota</taxon>
        <taxon>Myxococcia</taxon>
        <taxon>Myxococcales</taxon>
        <taxon>Cystobacterineae</taxon>
        <taxon>Archangiaceae</taxon>
        <taxon>Stigmatella</taxon>
    </lineage>
</organism>
<dbReference type="PANTHER" id="PTHR43133">
    <property type="entry name" value="RNA POLYMERASE ECF-TYPE SIGMA FACTO"/>
    <property type="match status" value="1"/>
</dbReference>
<dbReference type="InterPro" id="IPR013249">
    <property type="entry name" value="RNA_pol_sigma70_r4_t2"/>
</dbReference>
<dbReference type="RefSeq" id="WP_093524220.1">
    <property type="nucleotide sequence ID" value="NZ_FOIJ01000013.1"/>
</dbReference>
<keyword evidence="2" id="KW-0805">Transcription regulation</keyword>
<proteinExistence type="inferred from homology"/>
<evidence type="ECO:0000259" key="6">
    <source>
        <dbReference type="Pfam" id="PF04542"/>
    </source>
</evidence>
<dbReference type="Gene3D" id="1.10.1740.10">
    <property type="match status" value="1"/>
</dbReference>
<evidence type="ECO:0000313" key="8">
    <source>
        <dbReference type="EMBL" id="SEU28000.1"/>
    </source>
</evidence>
<evidence type="ECO:0000313" key="9">
    <source>
        <dbReference type="Proteomes" id="UP000199181"/>
    </source>
</evidence>
<keyword evidence="5" id="KW-0804">Transcription</keyword>
<dbReference type="GO" id="GO:0006352">
    <property type="term" value="P:DNA-templated transcription initiation"/>
    <property type="evidence" value="ECO:0007669"/>
    <property type="project" value="InterPro"/>
</dbReference>
<feature type="domain" description="RNA polymerase sigma-70 region 2" evidence="6">
    <location>
        <begin position="14"/>
        <end position="82"/>
    </location>
</feature>
<evidence type="ECO:0000256" key="5">
    <source>
        <dbReference type="ARBA" id="ARBA00023163"/>
    </source>
</evidence>
<gene>
    <name evidence="8" type="ORF">SAMN05443639_11388</name>
</gene>
<evidence type="ECO:0000259" key="7">
    <source>
        <dbReference type="Pfam" id="PF08281"/>
    </source>
</evidence>
<evidence type="ECO:0000256" key="1">
    <source>
        <dbReference type="ARBA" id="ARBA00010641"/>
    </source>
</evidence>
<dbReference type="InterPro" id="IPR036388">
    <property type="entry name" value="WH-like_DNA-bd_sf"/>
</dbReference>
<name>A0A1I0KSI8_9BACT</name>
<dbReference type="Pfam" id="PF04542">
    <property type="entry name" value="Sigma70_r2"/>
    <property type="match status" value="1"/>
</dbReference>
<dbReference type="InterPro" id="IPR039425">
    <property type="entry name" value="RNA_pol_sigma-70-like"/>
</dbReference>
<keyword evidence="3" id="KW-0731">Sigma factor</keyword>
<dbReference type="InterPro" id="IPR013324">
    <property type="entry name" value="RNA_pol_sigma_r3/r4-like"/>
</dbReference>
<keyword evidence="9" id="KW-1185">Reference proteome</keyword>
<feature type="domain" description="RNA polymerase sigma factor 70 region 4 type 2" evidence="7">
    <location>
        <begin position="115"/>
        <end position="166"/>
    </location>
</feature>
<dbReference type="CDD" id="cd06171">
    <property type="entry name" value="Sigma70_r4"/>
    <property type="match status" value="1"/>
</dbReference>